<reference evidence="4 5" key="1">
    <citation type="journal article" date="2017" name="ISME J.">
        <title>Energy and carbon metabolisms in a deep terrestrial subsurface fluid microbial community.</title>
        <authorList>
            <person name="Momper L."/>
            <person name="Jungbluth S.P."/>
            <person name="Lee M.D."/>
            <person name="Amend J.P."/>
        </authorList>
    </citation>
    <scope>NUCLEOTIDE SEQUENCE [LARGE SCALE GENOMIC DNA]</scope>
    <source>
        <strain evidence="4">SURF_29</strain>
    </source>
</reference>
<evidence type="ECO:0000259" key="2">
    <source>
        <dbReference type="Pfam" id="PF00534"/>
    </source>
</evidence>
<name>A0A419DGH2_9BACT</name>
<comment type="caution">
    <text evidence="4">The sequence shown here is derived from an EMBL/GenBank/DDBJ whole genome shotgun (WGS) entry which is preliminary data.</text>
</comment>
<dbReference type="EMBL" id="QZJW01000003">
    <property type="protein sequence ID" value="RJO62168.1"/>
    <property type="molecule type" value="Genomic_DNA"/>
</dbReference>
<evidence type="ECO:0000256" key="1">
    <source>
        <dbReference type="SAM" id="Coils"/>
    </source>
</evidence>
<dbReference type="CDD" id="cd03801">
    <property type="entry name" value="GT4_PimA-like"/>
    <property type="match status" value="1"/>
</dbReference>
<sequence>MKIAYIIVKGMPFGGGVEKYTEEIGARLAAKGHEVTVYAMRNYGAKNGFYKGMKIKTVPTIRNRSFEKITASLIATIKHCFEDNGTDIVHYHAFGPAMFSLIPRLLGRKVVTQGHGLEWKRSRWGFAGRLFLRLSEIPSVKFPNKLTVVSQVQQRYLRERYGIDSINIPTGVNKYSVERPDLIKQYGLQGNDYILFAARLVREKGVHYLIEAYNRLKSDVKLVIAGDAKHEEKYKSELNKLSGGNRDIIFTGFVTGKLLRELFSNCFFFVLPSEIEGLPTVLLEAMSYGNCCLVSDIPENLEALNSSGYTFKNKDVNDLTEKMAVLINNREAVEEKKERAKKHVLGYYAWDNIALQLENLYEKLLH</sequence>
<organism evidence="4 5">
    <name type="scientific">candidate division WS5 bacterium</name>
    <dbReference type="NCBI Taxonomy" id="2093353"/>
    <lineage>
        <taxon>Bacteria</taxon>
        <taxon>candidate division WS5</taxon>
    </lineage>
</organism>
<gene>
    <name evidence="4" type="ORF">C4544_00665</name>
</gene>
<feature type="domain" description="Glycosyltransferase subfamily 4-like N-terminal" evidence="3">
    <location>
        <begin position="15"/>
        <end position="173"/>
    </location>
</feature>
<dbReference type="SUPFAM" id="SSF53756">
    <property type="entry name" value="UDP-Glycosyltransferase/glycogen phosphorylase"/>
    <property type="match status" value="1"/>
</dbReference>
<evidence type="ECO:0000313" key="5">
    <source>
        <dbReference type="Proteomes" id="UP000285655"/>
    </source>
</evidence>
<keyword evidence="4" id="KW-0808">Transferase</keyword>
<dbReference type="PANTHER" id="PTHR45947:SF3">
    <property type="entry name" value="SULFOQUINOVOSYL TRANSFERASE SQD2"/>
    <property type="match status" value="1"/>
</dbReference>
<evidence type="ECO:0000313" key="4">
    <source>
        <dbReference type="EMBL" id="RJO62168.1"/>
    </source>
</evidence>
<dbReference type="PANTHER" id="PTHR45947">
    <property type="entry name" value="SULFOQUINOVOSYL TRANSFERASE SQD2"/>
    <property type="match status" value="1"/>
</dbReference>
<protein>
    <submittedName>
        <fullName evidence="4">Glycosyltransferase</fullName>
    </submittedName>
</protein>
<evidence type="ECO:0000259" key="3">
    <source>
        <dbReference type="Pfam" id="PF13439"/>
    </source>
</evidence>
<feature type="coiled-coil region" evidence="1">
    <location>
        <begin position="316"/>
        <end position="343"/>
    </location>
</feature>
<keyword evidence="1" id="KW-0175">Coiled coil</keyword>
<dbReference type="AlphaFoldDB" id="A0A419DGH2"/>
<dbReference type="InterPro" id="IPR001296">
    <property type="entry name" value="Glyco_trans_1"/>
</dbReference>
<accession>A0A419DGH2</accession>
<dbReference type="InterPro" id="IPR050194">
    <property type="entry name" value="Glycosyltransferase_grp1"/>
</dbReference>
<dbReference type="Pfam" id="PF13439">
    <property type="entry name" value="Glyco_transf_4"/>
    <property type="match status" value="1"/>
</dbReference>
<dbReference type="Proteomes" id="UP000285655">
    <property type="component" value="Unassembled WGS sequence"/>
</dbReference>
<dbReference type="GO" id="GO:0016757">
    <property type="term" value="F:glycosyltransferase activity"/>
    <property type="evidence" value="ECO:0007669"/>
    <property type="project" value="InterPro"/>
</dbReference>
<feature type="domain" description="Glycosyl transferase family 1" evidence="2">
    <location>
        <begin position="181"/>
        <end position="342"/>
    </location>
</feature>
<proteinExistence type="predicted"/>
<dbReference type="InterPro" id="IPR028098">
    <property type="entry name" value="Glyco_trans_4-like_N"/>
</dbReference>
<dbReference type="Gene3D" id="3.40.50.2000">
    <property type="entry name" value="Glycogen Phosphorylase B"/>
    <property type="match status" value="2"/>
</dbReference>
<dbReference type="Pfam" id="PF00534">
    <property type="entry name" value="Glycos_transf_1"/>
    <property type="match status" value="1"/>
</dbReference>